<accession>A0A6A6UHB3</accession>
<dbReference type="InterPro" id="IPR001965">
    <property type="entry name" value="Znf_PHD"/>
</dbReference>
<dbReference type="PANTHER" id="PTHR47636">
    <property type="entry name" value="TRANSCRIPTIONAL REGULATORY PROTEIN RCO1"/>
    <property type="match status" value="1"/>
</dbReference>
<feature type="compositionally biased region" description="Polar residues" evidence="5">
    <location>
        <begin position="468"/>
        <end position="477"/>
    </location>
</feature>
<dbReference type="GO" id="GO:0032221">
    <property type="term" value="C:Rpd3S complex"/>
    <property type="evidence" value="ECO:0007669"/>
    <property type="project" value="TreeGrafter"/>
</dbReference>
<evidence type="ECO:0000256" key="2">
    <source>
        <dbReference type="ARBA" id="ARBA00022771"/>
    </source>
</evidence>
<dbReference type="GO" id="GO:0006357">
    <property type="term" value="P:regulation of transcription by RNA polymerase II"/>
    <property type="evidence" value="ECO:0007669"/>
    <property type="project" value="TreeGrafter"/>
</dbReference>
<dbReference type="InterPro" id="IPR013083">
    <property type="entry name" value="Znf_RING/FYVE/PHD"/>
</dbReference>
<feature type="region of interest" description="Disordered" evidence="5">
    <location>
        <begin position="384"/>
        <end position="826"/>
    </location>
</feature>
<keyword evidence="8" id="KW-1185">Reference proteome</keyword>
<feature type="compositionally biased region" description="Low complexity" evidence="5">
    <location>
        <begin position="624"/>
        <end position="636"/>
    </location>
</feature>
<protein>
    <recommendedName>
        <fullName evidence="6">PHD-type domain-containing protein</fullName>
    </recommendedName>
</protein>
<dbReference type="SUPFAM" id="SSF57903">
    <property type="entry name" value="FYVE/PHD zinc finger"/>
    <property type="match status" value="2"/>
</dbReference>
<dbReference type="EMBL" id="MU004233">
    <property type="protein sequence ID" value="KAF2671076.1"/>
    <property type="molecule type" value="Genomic_DNA"/>
</dbReference>
<evidence type="ECO:0000313" key="8">
    <source>
        <dbReference type="Proteomes" id="UP000799302"/>
    </source>
</evidence>
<evidence type="ECO:0000256" key="3">
    <source>
        <dbReference type="ARBA" id="ARBA00022833"/>
    </source>
</evidence>
<feature type="compositionally biased region" description="Basic residues" evidence="5">
    <location>
        <begin position="1"/>
        <end position="12"/>
    </location>
</feature>
<feature type="compositionally biased region" description="Low complexity" evidence="5">
    <location>
        <begin position="506"/>
        <end position="522"/>
    </location>
</feature>
<evidence type="ECO:0000256" key="5">
    <source>
        <dbReference type="SAM" id="MobiDB-lite"/>
    </source>
</evidence>
<feature type="compositionally biased region" description="Basic and acidic residues" evidence="5">
    <location>
        <begin position="572"/>
        <end position="583"/>
    </location>
</feature>
<reference evidence="7" key="1">
    <citation type="journal article" date="2020" name="Stud. Mycol.">
        <title>101 Dothideomycetes genomes: a test case for predicting lifestyles and emergence of pathogens.</title>
        <authorList>
            <person name="Haridas S."/>
            <person name="Albert R."/>
            <person name="Binder M."/>
            <person name="Bloem J."/>
            <person name="Labutti K."/>
            <person name="Salamov A."/>
            <person name="Andreopoulos B."/>
            <person name="Baker S."/>
            <person name="Barry K."/>
            <person name="Bills G."/>
            <person name="Bluhm B."/>
            <person name="Cannon C."/>
            <person name="Castanera R."/>
            <person name="Culley D."/>
            <person name="Daum C."/>
            <person name="Ezra D."/>
            <person name="Gonzalez J."/>
            <person name="Henrissat B."/>
            <person name="Kuo A."/>
            <person name="Liang C."/>
            <person name="Lipzen A."/>
            <person name="Lutzoni F."/>
            <person name="Magnuson J."/>
            <person name="Mondo S."/>
            <person name="Nolan M."/>
            <person name="Ohm R."/>
            <person name="Pangilinan J."/>
            <person name="Park H.-J."/>
            <person name="Ramirez L."/>
            <person name="Alfaro M."/>
            <person name="Sun H."/>
            <person name="Tritt A."/>
            <person name="Yoshinaga Y."/>
            <person name="Zwiers L.-H."/>
            <person name="Turgeon B."/>
            <person name="Goodwin S."/>
            <person name="Spatafora J."/>
            <person name="Crous P."/>
            <person name="Grigoriev I."/>
        </authorList>
    </citation>
    <scope>NUCLEOTIDE SEQUENCE</scope>
    <source>
        <strain evidence="7">CBS 115976</strain>
    </source>
</reference>
<dbReference type="Gene3D" id="3.30.40.10">
    <property type="entry name" value="Zinc/RING finger domain, C3HC4 (zinc finger)"/>
    <property type="match status" value="2"/>
</dbReference>
<gene>
    <name evidence="7" type="ORF">BT63DRAFT_453459</name>
</gene>
<evidence type="ECO:0000256" key="4">
    <source>
        <dbReference type="PROSITE-ProRule" id="PRU00146"/>
    </source>
</evidence>
<feature type="compositionally biased region" description="Polar residues" evidence="5">
    <location>
        <begin position="523"/>
        <end position="556"/>
    </location>
</feature>
<dbReference type="OrthoDB" id="5876363at2759"/>
<evidence type="ECO:0000259" key="6">
    <source>
        <dbReference type="PROSITE" id="PS50016"/>
    </source>
</evidence>
<dbReference type="SMART" id="SM00249">
    <property type="entry name" value="PHD"/>
    <property type="match status" value="2"/>
</dbReference>
<dbReference type="InterPro" id="IPR011011">
    <property type="entry name" value="Znf_FYVE_PHD"/>
</dbReference>
<dbReference type="InterPro" id="IPR019786">
    <property type="entry name" value="Zinc_finger_PHD-type_CS"/>
</dbReference>
<name>A0A6A6UHB3_9PEZI</name>
<proteinExistence type="predicted"/>
<feature type="domain" description="PHD-type" evidence="6">
    <location>
        <begin position="854"/>
        <end position="906"/>
    </location>
</feature>
<dbReference type="InterPro" id="IPR019787">
    <property type="entry name" value="Znf_PHD-finger"/>
</dbReference>
<keyword evidence="2 4" id="KW-0863">Zinc-finger</keyword>
<sequence>MAPFRPSRKSSRRTSPVQRAATAGAAPGIHEPVIEDSETPAITTPQEWDEPPLDRRPTYEQAGFSKQAAQLPGSLFKNFSDLNLPPNPIKAKFRPRTLPARSYLSVSTPELTPPMEPAAAEAQEESTGQFERAGTEENDEIVPPVQTTEMGEEPQEPAPLLDPLTPASPGSRESTTVLESAVIDKKDEPVNASTAIVPEDLPKVNGVASVADHPLPIENFVAQTSAPPSTIVPPALPPLNFQHPSINNPFSSIVNHPPASPVNNTSLIHSPFQPSPITHMADPNALAPWTNRPRRLFQDSVYEACQKLKQRFPSRHLQLEGRHERALTDFFDEAQRDPETSRLFEAIVTGSLTEEQRAAFGRKYKTFRDARLREENIQTRALRATRDSSAPVSRPEPHSETPAATSTIVAPVAAPIPPPSPITTNPPTLPIVPPLGSFHTTPSRPKSSTGDLTRASMPRPKRAEAAVTTLSTPNTIPRATRSKSKPISQTTPIPVPNAQPAPEQPSQPVSQPTSQPNSQPASEQPSQAVSEHSSQLVSEQPSKPASQRPSRKSSAPVTPLAANTRPKRNTRKASDPPAEERPSKRSKKQVPAETTKLSDVPAPPLGSSDDTTIPDAPDVPVNPASRSRSQSSALSSVDEKAVSAGPPPSMGAHGPRLTRQEAQLANQAANTAKAARRYENELAARQADFPNGNQAVSEERTLVAPQPSPRQAQPTAARRVTRSKAPATGTSTPRPSRREVTPIPVDNTPADSALGGRILRKRRGDHSQGTPTVPAVPPSARASQDVEARPAKKQKTGARVITSPVKHKHTSAGISNSRPANGHVPPPNFRPIPAGLVDDDAISIDSELSDYESDDICQSCGDGGDLVCCDGRNCPHALHKHCCDPPFSENDPRLEDPFYCPECEQKQQERVQTEHKDQLEKSGTFKVLYKKMLSKNPSAFQLTHEIRTYYVGVLTKPNGEYGEELVPKVPVKARQPNPLTIPVGDLFPAEDKSIEYESLRETYMRCYHCTEDSQRDGRIIAQCDYCPAQWHLDCLDPPQAAGPVEDADGKNRLQFRCPLHDENDVLLSGPGFLERKRRHPKQPVIVRPTFQRGNRNGGVIVVESDWEGDDDGLGPAEGVVYKLAPRAVHADFVSKAKRYAAEQLLKKAAAVVNRPPAPASALVSESQLEAHIEAEVERRLAQRMAALQQGGAAVLGGERGGEESAAAETLLAFNRQ</sequence>
<dbReference type="PROSITE" id="PS50016">
    <property type="entry name" value="ZF_PHD_2"/>
    <property type="match status" value="1"/>
</dbReference>
<dbReference type="GO" id="GO:0008270">
    <property type="term" value="F:zinc ion binding"/>
    <property type="evidence" value="ECO:0007669"/>
    <property type="project" value="UniProtKB-KW"/>
</dbReference>
<evidence type="ECO:0000313" key="7">
    <source>
        <dbReference type="EMBL" id="KAF2671076.1"/>
    </source>
</evidence>
<dbReference type="InterPro" id="IPR052819">
    <property type="entry name" value="Chromatin_regulatory_protein"/>
</dbReference>
<dbReference type="PROSITE" id="PS01359">
    <property type="entry name" value="ZF_PHD_1"/>
    <property type="match status" value="1"/>
</dbReference>
<feature type="compositionally biased region" description="Pro residues" evidence="5">
    <location>
        <begin position="493"/>
        <end position="505"/>
    </location>
</feature>
<organism evidence="7 8">
    <name type="scientific">Microthyrium microscopicum</name>
    <dbReference type="NCBI Taxonomy" id="703497"/>
    <lineage>
        <taxon>Eukaryota</taxon>
        <taxon>Fungi</taxon>
        <taxon>Dikarya</taxon>
        <taxon>Ascomycota</taxon>
        <taxon>Pezizomycotina</taxon>
        <taxon>Dothideomycetes</taxon>
        <taxon>Dothideomycetes incertae sedis</taxon>
        <taxon>Microthyriales</taxon>
        <taxon>Microthyriaceae</taxon>
        <taxon>Microthyrium</taxon>
    </lineage>
</organism>
<keyword evidence="3" id="KW-0862">Zinc</keyword>
<feature type="region of interest" description="Disordered" evidence="5">
    <location>
        <begin position="104"/>
        <end position="185"/>
    </location>
</feature>
<keyword evidence="1" id="KW-0479">Metal-binding</keyword>
<dbReference type="Proteomes" id="UP000799302">
    <property type="component" value="Unassembled WGS sequence"/>
</dbReference>
<dbReference type="AlphaFoldDB" id="A0A6A6UHB3"/>
<feature type="compositionally biased region" description="Low complexity" evidence="5">
    <location>
        <begin position="662"/>
        <end position="673"/>
    </location>
</feature>
<evidence type="ECO:0000256" key="1">
    <source>
        <dbReference type="ARBA" id="ARBA00022723"/>
    </source>
</evidence>
<dbReference type="PANTHER" id="PTHR47636:SF1">
    <property type="entry name" value="TRANSCRIPTIONAL REGULATORY PROTEIN RCO1"/>
    <property type="match status" value="1"/>
</dbReference>
<feature type="compositionally biased region" description="Polar residues" evidence="5">
    <location>
        <begin position="438"/>
        <end position="451"/>
    </location>
</feature>
<feature type="region of interest" description="Disordered" evidence="5">
    <location>
        <begin position="1"/>
        <end position="66"/>
    </location>
</feature>